<dbReference type="GO" id="GO:0016811">
    <property type="term" value="F:hydrolase activity, acting on carbon-nitrogen (but not peptide) bonds, in linear amides"/>
    <property type="evidence" value="ECO:0007669"/>
    <property type="project" value="TreeGrafter"/>
</dbReference>
<evidence type="ECO:0000256" key="4">
    <source>
        <dbReference type="ARBA" id="ARBA00022833"/>
    </source>
</evidence>
<dbReference type="KEGG" id="mgik:GO620_006240"/>
<dbReference type="SUPFAM" id="SSF102215">
    <property type="entry name" value="Creatininase"/>
    <property type="match status" value="1"/>
</dbReference>
<evidence type="ECO:0000313" key="7">
    <source>
        <dbReference type="Proteomes" id="UP000429232"/>
    </source>
</evidence>
<organism evidence="6 7">
    <name type="scientific">Mucilaginibacter ginkgonis</name>
    <dbReference type="NCBI Taxonomy" id="2682091"/>
    <lineage>
        <taxon>Bacteria</taxon>
        <taxon>Pseudomonadati</taxon>
        <taxon>Bacteroidota</taxon>
        <taxon>Sphingobacteriia</taxon>
        <taxon>Sphingobacteriales</taxon>
        <taxon>Sphingobacteriaceae</taxon>
        <taxon>Mucilaginibacter</taxon>
    </lineage>
</organism>
<protein>
    <submittedName>
        <fullName evidence="6">Creatininase family protein</fullName>
    </submittedName>
</protein>
<sequence>MKNLLLFIALLFCAPVFAQQLPTRWDELSAVDWPAALAKSNKTCVLPIGILEKHGPHAPLGNDLIHVREIAARVVKNEYAVVFPDYFYGQINEARQQPGTFALPADLIFKMLEATCDEIGRNGFTKIVIINGHGGNPEFLHFFMQNLLNKRHNYAVYLYEPSNDPEYNKQMAALHKSDPSYDMHAGERETSTIMALRPDLIHVERAGEQSGEDQKRLKLTNLYTPIWWYAGFPNHYAGVGGKASLELGRVIVDHEIASFTKALKDVKADTQTLKLQNEFYDKVDNLGKN</sequence>
<dbReference type="GO" id="GO:0046872">
    <property type="term" value="F:metal ion binding"/>
    <property type="evidence" value="ECO:0007669"/>
    <property type="project" value="UniProtKB-KW"/>
</dbReference>
<comment type="similarity">
    <text evidence="5">Belongs to the creatininase superfamily.</text>
</comment>
<name>A0A6I4HVV9_9SPHI</name>
<keyword evidence="3" id="KW-0378">Hydrolase</keyword>
<evidence type="ECO:0000313" key="6">
    <source>
        <dbReference type="EMBL" id="QQL51046.1"/>
    </source>
</evidence>
<dbReference type="AlphaFoldDB" id="A0A6I4HVV9"/>
<evidence type="ECO:0000256" key="5">
    <source>
        <dbReference type="ARBA" id="ARBA00024029"/>
    </source>
</evidence>
<dbReference type="RefSeq" id="WP_157523621.1">
    <property type="nucleotide sequence ID" value="NZ_CP066775.1"/>
</dbReference>
<comment type="cofactor">
    <cofactor evidence="1">
        <name>Zn(2+)</name>
        <dbReference type="ChEBI" id="CHEBI:29105"/>
    </cofactor>
</comment>
<evidence type="ECO:0000256" key="2">
    <source>
        <dbReference type="ARBA" id="ARBA00022723"/>
    </source>
</evidence>
<evidence type="ECO:0000256" key="1">
    <source>
        <dbReference type="ARBA" id="ARBA00001947"/>
    </source>
</evidence>
<dbReference type="Proteomes" id="UP000429232">
    <property type="component" value="Chromosome"/>
</dbReference>
<dbReference type="EMBL" id="CP066775">
    <property type="protein sequence ID" value="QQL51046.1"/>
    <property type="molecule type" value="Genomic_DNA"/>
</dbReference>
<dbReference type="Gene3D" id="3.40.50.10310">
    <property type="entry name" value="Creatininase"/>
    <property type="match status" value="1"/>
</dbReference>
<evidence type="ECO:0000256" key="3">
    <source>
        <dbReference type="ARBA" id="ARBA00022801"/>
    </source>
</evidence>
<reference evidence="6 7" key="1">
    <citation type="submission" date="2020-12" db="EMBL/GenBank/DDBJ databases">
        <title>HMF7856_wgs.fasta genome submission.</title>
        <authorList>
            <person name="Kang H."/>
            <person name="Kim H."/>
            <person name="Joh K."/>
        </authorList>
    </citation>
    <scope>NUCLEOTIDE SEQUENCE [LARGE SCALE GENOMIC DNA]</scope>
    <source>
        <strain evidence="6 7">HMF7856</strain>
    </source>
</reference>
<keyword evidence="2" id="KW-0479">Metal-binding</keyword>
<dbReference type="PANTHER" id="PTHR35005">
    <property type="entry name" value="3-DEHYDRO-SCYLLO-INOSOSE HYDROLASE"/>
    <property type="match status" value="1"/>
</dbReference>
<gene>
    <name evidence="6" type="ORF">GO620_006240</name>
</gene>
<dbReference type="PANTHER" id="PTHR35005:SF1">
    <property type="entry name" value="2-AMINO-5-FORMYLAMINO-6-RIBOSYLAMINOPYRIMIDIN-4(3H)-ONE 5'-MONOPHOSPHATE DEFORMYLASE"/>
    <property type="match status" value="1"/>
</dbReference>
<proteinExistence type="inferred from homology"/>
<dbReference type="GO" id="GO:0009231">
    <property type="term" value="P:riboflavin biosynthetic process"/>
    <property type="evidence" value="ECO:0007669"/>
    <property type="project" value="TreeGrafter"/>
</dbReference>
<keyword evidence="7" id="KW-1185">Reference proteome</keyword>
<dbReference type="Pfam" id="PF02633">
    <property type="entry name" value="Creatininase"/>
    <property type="match status" value="1"/>
</dbReference>
<keyword evidence="4" id="KW-0862">Zinc</keyword>
<dbReference type="InterPro" id="IPR003785">
    <property type="entry name" value="Creatininase/forma_Hydrolase"/>
</dbReference>
<dbReference type="InterPro" id="IPR024087">
    <property type="entry name" value="Creatininase-like_sf"/>
</dbReference>
<accession>A0A6I4HVV9</accession>